<dbReference type="Proteomes" id="UP000887013">
    <property type="component" value="Unassembled WGS sequence"/>
</dbReference>
<evidence type="ECO:0000313" key="3">
    <source>
        <dbReference type="Proteomes" id="UP000887013"/>
    </source>
</evidence>
<gene>
    <name evidence="2" type="ORF">NPIL_419061</name>
</gene>
<comment type="caution">
    <text evidence="2">The sequence shown here is derived from an EMBL/GenBank/DDBJ whole genome shotgun (WGS) entry which is preliminary data.</text>
</comment>
<dbReference type="EMBL" id="BMAW01086125">
    <property type="protein sequence ID" value="GFU46154.1"/>
    <property type="molecule type" value="Genomic_DNA"/>
</dbReference>
<evidence type="ECO:0000256" key="1">
    <source>
        <dbReference type="SAM" id="MobiDB-lite"/>
    </source>
</evidence>
<keyword evidence="3" id="KW-1185">Reference proteome</keyword>
<protein>
    <submittedName>
        <fullName evidence="2">Uncharacterized protein</fullName>
    </submittedName>
</protein>
<reference evidence="2" key="1">
    <citation type="submission" date="2020-08" db="EMBL/GenBank/DDBJ databases">
        <title>Multicomponent nature underlies the extraordinary mechanical properties of spider dragline silk.</title>
        <authorList>
            <person name="Kono N."/>
            <person name="Nakamura H."/>
            <person name="Mori M."/>
            <person name="Yoshida Y."/>
            <person name="Ohtoshi R."/>
            <person name="Malay A.D."/>
            <person name="Moran D.A.P."/>
            <person name="Tomita M."/>
            <person name="Numata K."/>
            <person name="Arakawa K."/>
        </authorList>
    </citation>
    <scope>NUCLEOTIDE SEQUENCE</scope>
</reference>
<accession>A0A8X6R3B3</accession>
<feature type="compositionally biased region" description="Pro residues" evidence="1">
    <location>
        <begin position="28"/>
        <end position="47"/>
    </location>
</feature>
<name>A0A8X6R3B3_NEPPI</name>
<proteinExistence type="predicted"/>
<sequence>MFELCSFPVIQPILPFFLGGSPLAPFIPLRPPPPPHQDFRTPSPPNSPNLNHHRNHPNQQQRHTAKDGGVYRSGRYCSYSCVVTEMEMKYVSTDRFLGPMHRLQTV</sequence>
<organism evidence="2 3">
    <name type="scientific">Nephila pilipes</name>
    <name type="common">Giant wood spider</name>
    <name type="synonym">Nephila maculata</name>
    <dbReference type="NCBI Taxonomy" id="299642"/>
    <lineage>
        <taxon>Eukaryota</taxon>
        <taxon>Metazoa</taxon>
        <taxon>Ecdysozoa</taxon>
        <taxon>Arthropoda</taxon>
        <taxon>Chelicerata</taxon>
        <taxon>Arachnida</taxon>
        <taxon>Araneae</taxon>
        <taxon>Araneomorphae</taxon>
        <taxon>Entelegynae</taxon>
        <taxon>Araneoidea</taxon>
        <taxon>Nephilidae</taxon>
        <taxon>Nephila</taxon>
    </lineage>
</organism>
<feature type="region of interest" description="Disordered" evidence="1">
    <location>
        <begin position="28"/>
        <end position="72"/>
    </location>
</feature>
<evidence type="ECO:0000313" key="2">
    <source>
        <dbReference type="EMBL" id="GFU46154.1"/>
    </source>
</evidence>
<dbReference type="AlphaFoldDB" id="A0A8X6R3B3"/>